<protein>
    <submittedName>
        <fullName evidence="1">Uncharacterized protein</fullName>
    </submittedName>
</protein>
<proteinExistence type="predicted"/>
<reference evidence="1 2" key="1">
    <citation type="journal article" date="2020" name="Nature">
        <title>Six reference-quality genomes reveal evolution of bat adaptations.</title>
        <authorList>
            <person name="Jebb D."/>
            <person name="Huang Z."/>
            <person name="Pippel M."/>
            <person name="Hughes G.M."/>
            <person name="Lavrichenko K."/>
            <person name="Devanna P."/>
            <person name="Winkler S."/>
            <person name="Jermiin L.S."/>
            <person name="Skirmuntt E.C."/>
            <person name="Katzourakis A."/>
            <person name="Burkitt-Gray L."/>
            <person name="Ray D.A."/>
            <person name="Sullivan K.A.M."/>
            <person name="Roscito J.G."/>
            <person name="Kirilenko B.M."/>
            <person name="Davalos L.M."/>
            <person name="Corthals A.P."/>
            <person name="Power M.L."/>
            <person name="Jones G."/>
            <person name="Ransome R.D."/>
            <person name="Dechmann D.K.N."/>
            <person name="Locatelli A.G."/>
            <person name="Puechmaille S.J."/>
            <person name="Fedrigo O."/>
            <person name="Jarvis E.D."/>
            <person name="Hiller M."/>
            <person name="Vernes S.C."/>
            <person name="Myers E.W."/>
            <person name="Teeling E.C."/>
        </authorList>
    </citation>
    <scope>NUCLEOTIDE SEQUENCE [LARGE SCALE GENOMIC DNA]</scope>
    <source>
        <strain evidence="1">MRouAeg1</strain>
        <tissue evidence="1">Muscle</tissue>
    </source>
</reference>
<keyword evidence="2" id="KW-1185">Reference proteome</keyword>
<dbReference type="AlphaFoldDB" id="A0A7J8DX56"/>
<accession>A0A7J8DX56</accession>
<gene>
    <name evidence="1" type="ORF">HJG63_008305</name>
</gene>
<evidence type="ECO:0000313" key="2">
    <source>
        <dbReference type="Proteomes" id="UP000593571"/>
    </source>
</evidence>
<sequence>MRPGVVVRCPACLLASHFLDLPPLKGLVLCLTLHWPPWSRLPPGAGSAWRASGTSISNIPTPVFRGHVRCTPALTPDFRSVDLDTLSLSLALSRLIIFLPGLHPGVGCNHLLKCTLSWLSLLLPLSAGQSAPLVQPGFPPAPHACARANTGLEEETAQTR</sequence>
<comment type="caution">
    <text evidence="1">The sequence shown here is derived from an EMBL/GenBank/DDBJ whole genome shotgun (WGS) entry which is preliminary data.</text>
</comment>
<evidence type="ECO:0000313" key="1">
    <source>
        <dbReference type="EMBL" id="KAF6427817.1"/>
    </source>
</evidence>
<name>A0A7J8DX56_ROUAE</name>
<dbReference type="Proteomes" id="UP000593571">
    <property type="component" value="Unassembled WGS sequence"/>
</dbReference>
<organism evidence="1 2">
    <name type="scientific">Rousettus aegyptiacus</name>
    <name type="common">Egyptian fruit bat</name>
    <name type="synonym">Pteropus aegyptiacus</name>
    <dbReference type="NCBI Taxonomy" id="9407"/>
    <lineage>
        <taxon>Eukaryota</taxon>
        <taxon>Metazoa</taxon>
        <taxon>Chordata</taxon>
        <taxon>Craniata</taxon>
        <taxon>Vertebrata</taxon>
        <taxon>Euteleostomi</taxon>
        <taxon>Mammalia</taxon>
        <taxon>Eutheria</taxon>
        <taxon>Laurasiatheria</taxon>
        <taxon>Chiroptera</taxon>
        <taxon>Yinpterochiroptera</taxon>
        <taxon>Pteropodoidea</taxon>
        <taxon>Pteropodidae</taxon>
        <taxon>Rousettinae</taxon>
        <taxon>Rousettus</taxon>
    </lineage>
</organism>
<dbReference type="EMBL" id="JACASE010000011">
    <property type="protein sequence ID" value="KAF6427817.1"/>
    <property type="molecule type" value="Genomic_DNA"/>
</dbReference>